<accession>A0A6J5F223</accession>
<sequence length="81" mass="8978">MYDALKPFEPDFSEISRTLTDGAKRASVDEIVKALKLTAERFNDATAETDVDRNNLAKLYRGFIAASRVLERLQSAKAGSL</sequence>
<evidence type="ECO:0000313" key="2">
    <source>
        <dbReference type="Proteomes" id="UP000494363"/>
    </source>
</evidence>
<evidence type="ECO:0000313" key="1">
    <source>
        <dbReference type="EMBL" id="CAB3772858.1"/>
    </source>
</evidence>
<gene>
    <name evidence="1" type="ORF">LMG29542_06998</name>
</gene>
<dbReference type="RefSeq" id="WP_246356190.1">
    <property type="nucleotide sequence ID" value="NZ_CADIKH010000064.1"/>
</dbReference>
<proteinExistence type="predicted"/>
<protein>
    <recommendedName>
        <fullName evidence="3">Type III secretion protein</fullName>
    </recommendedName>
</protein>
<name>A0A6J5F223_9BURK</name>
<dbReference type="EMBL" id="CADIKH010000064">
    <property type="protein sequence ID" value="CAB3772858.1"/>
    <property type="molecule type" value="Genomic_DNA"/>
</dbReference>
<keyword evidence="2" id="KW-1185">Reference proteome</keyword>
<evidence type="ECO:0008006" key="3">
    <source>
        <dbReference type="Google" id="ProtNLM"/>
    </source>
</evidence>
<reference evidence="1 2" key="1">
    <citation type="submission" date="2020-04" db="EMBL/GenBank/DDBJ databases">
        <authorList>
            <person name="De Canck E."/>
        </authorList>
    </citation>
    <scope>NUCLEOTIDE SEQUENCE [LARGE SCALE GENOMIC DNA]</scope>
    <source>
        <strain evidence="1 2">LMG 29542</strain>
    </source>
</reference>
<organism evidence="1 2">
    <name type="scientific">Paraburkholderia humisilvae</name>
    <dbReference type="NCBI Taxonomy" id="627669"/>
    <lineage>
        <taxon>Bacteria</taxon>
        <taxon>Pseudomonadati</taxon>
        <taxon>Pseudomonadota</taxon>
        <taxon>Betaproteobacteria</taxon>
        <taxon>Burkholderiales</taxon>
        <taxon>Burkholderiaceae</taxon>
        <taxon>Paraburkholderia</taxon>
    </lineage>
</organism>
<dbReference type="Proteomes" id="UP000494363">
    <property type="component" value="Unassembled WGS sequence"/>
</dbReference>
<dbReference type="AlphaFoldDB" id="A0A6J5F223"/>